<keyword evidence="5" id="KW-1185">Reference proteome</keyword>
<dbReference type="PANTHER" id="PTHR43465:SF2">
    <property type="entry name" value="DUF1680 DOMAIN PROTEIN (AFU_ORTHOLOGUE AFUA_1G08910)"/>
    <property type="match status" value="1"/>
</dbReference>
<protein>
    <submittedName>
        <fullName evidence="4">DUF1680 family protein</fullName>
    </submittedName>
</protein>
<dbReference type="EMBL" id="JACHMY010000001">
    <property type="protein sequence ID" value="MBB5835507.1"/>
    <property type="molecule type" value="Genomic_DNA"/>
</dbReference>
<feature type="domain" description="Non-reducing end beta-L-arabinofuranosidase-like GH127 middle" evidence="2">
    <location>
        <begin position="427"/>
        <end position="517"/>
    </location>
</feature>
<comment type="caution">
    <text evidence="4">The sequence shown here is derived from an EMBL/GenBank/DDBJ whole genome shotgun (WGS) entry which is preliminary data.</text>
</comment>
<gene>
    <name evidence="4" type="ORF">HDA39_002241</name>
</gene>
<evidence type="ECO:0000259" key="2">
    <source>
        <dbReference type="Pfam" id="PF20736"/>
    </source>
</evidence>
<accession>A0A7W9J4J5</accession>
<dbReference type="InterPro" id="IPR008928">
    <property type="entry name" value="6-hairpin_glycosidase_sf"/>
</dbReference>
<reference evidence="4 5" key="1">
    <citation type="submission" date="2020-08" db="EMBL/GenBank/DDBJ databases">
        <title>Sequencing the genomes of 1000 actinobacteria strains.</title>
        <authorList>
            <person name="Klenk H.-P."/>
        </authorList>
    </citation>
    <scope>NUCLEOTIDE SEQUENCE [LARGE SCALE GENOMIC DNA]</scope>
    <source>
        <strain evidence="4 5">DSM 28967</strain>
    </source>
</reference>
<dbReference type="InterPro" id="IPR012878">
    <property type="entry name" value="Beta-AFase-like_GH127_cat"/>
</dbReference>
<organism evidence="4 5">
    <name type="scientific">Kribbella italica</name>
    <dbReference type="NCBI Taxonomy" id="1540520"/>
    <lineage>
        <taxon>Bacteria</taxon>
        <taxon>Bacillati</taxon>
        <taxon>Actinomycetota</taxon>
        <taxon>Actinomycetes</taxon>
        <taxon>Propionibacteriales</taxon>
        <taxon>Kribbellaceae</taxon>
        <taxon>Kribbella</taxon>
    </lineage>
</organism>
<proteinExistence type="predicted"/>
<dbReference type="InterPro" id="IPR049049">
    <property type="entry name" value="Beta-AFase-like_GH127_C"/>
</dbReference>
<dbReference type="InterPro" id="IPR049046">
    <property type="entry name" value="Beta-AFase-like_GH127_middle"/>
</dbReference>
<evidence type="ECO:0000259" key="1">
    <source>
        <dbReference type="Pfam" id="PF07944"/>
    </source>
</evidence>
<dbReference type="Proteomes" id="UP000549971">
    <property type="component" value="Unassembled WGS sequence"/>
</dbReference>
<dbReference type="Pfam" id="PF07944">
    <property type="entry name" value="Beta-AFase-like_GH127_cat"/>
    <property type="match status" value="1"/>
</dbReference>
<evidence type="ECO:0000313" key="5">
    <source>
        <dbReference type="Proteomes" id="UP000549971"/>
    </source>
</evidence>
<dbReference type="Pfam" id="PF20736">
    <property type="entry name" value="Glyco_hydro127M"/>
    <property type="match status" value="1"/>
</dbReference>
<dbReference type="RefSeq" id="WP_184795145.1">
    <property type="nucleotide sequence ID" value="NZ_JACHMY010000001.1"/>
</dbReference>
<dbReference type="SUPFAM" id="SSF48208">
    <property type="entry name" value="Six-hairpin glycosidases"/>
    <property type="match status" value="1"/>
</dbReference>
<dbReference type="InterPro" id="IPR049174">
    <property type="entry name" value="Beta-AFase-like"/>
</dbReference>
<evidence type="ECO:0000259" key="3">
    <source>
        <dbReference type="Pfam" id="PF20737"/>
    </source>
</evidence>
<feature type="domain" description="Non-reducing end beta-L-arabinofuranosidase-like GH127 catalytic" evidence="1">
    <location>
        <begin position="27"/>
        <end position="417"/>
    </location>
</feature>
<name>A0A7W9J4J5_9ACTN</name>
<feature type="domain" description="Non-reducing end beta-L-arabinofuranosidase-like GH127 C-terminal" evidence="3">
    <location>
        <begin position="519"/>
        <end position="625"/>
    </location>
</feature>
<sequence length="628" mass="68004">MTQSTSLGGGPAVPVAGTALRPLPLRAVRLAAGVLGELQQTNAAVSIPTGADHLDQRQAWDNYRNVAKGVTDAEYHGPNYEDGEVYKWLEAVAWEAARTDDAQLADWLESRTELIAAAQDEDGYVNTFVQSGQRDVRYGQLDFDHEIFNMGALIQSAVAQYRATGRTALLDVARRAADHLDREFGLGPGRREGFCGHPVAELALVELYRTTGEERYLELARYFVDARGRSLLAPGNAHRAAYLSDRIPVRETKAPEGHAVRAVYLAAGATDVAIETGDHDLLARLEAQWDAMVQTKMYVNGGLGSRWDGESFGNPYELPSDIAYGETCAAVASLQWSWRLLLATGKAKYADLIEWQLYNAILPGVSLDRTRYFYVNALQVRTGADDSDDRAPSNGRQPWFGTSCCPTNLMRTFASLQHYVATTSGTTLQIHQYAAGTIDAGDLTVEVATDYPSSGRVVLTIVDAPDSEAGLALRIPAWAHGAEATIGDESIPGVVGNYLTVDRRWSTGDRVVLTLPMAPRFLHGHPRVEGTRGAVAVGRGPLLYAVEQVDHEHVVDDLVLTGPALTEAPVPDGPPAINASGAVQTMPTDLYADEPAPLGAAVPVRALPYYQWGNREPGAMKVWLPYVG</sequence>
<dbReference type="PANTHER" id="PTHR43465">
    <property type="entry name" value="DUF1680 DOMAIN PROTEIN (AFU_ORTHOLOGUE AFUA_1G08910)"/>
    <property type="match status" value="1"/>
</dbReference>
<evidence type="ECO:0000313" key="4">
    <source>
        <dbReference type="EMBL" id="MBB5835507.1"/>
    </source>
</evidence>
<dbReference type="Pfam" id="PF20737">
    <property type="entry name" value="Glyco_hydro127C"/>
    <property type="match status" value="1"/>
</dbReference>
<dbReference type="AlphaFoldDB" id="A0A7W9J4J5"/>
<dbReference type="GO" id="GO:0005975">
    <property type="term" value="P:carbohydrate metabolic process"/>
    <property type="evidence" value="ECO:0007669"/>
    <property type="project" value="InterPro"/>
</dbReference>